<evidence type="ECO:0000313" key="2">
    <source>
        <dbReference type="EMBL" id="AKM50913.1"/>
    </source>
</evidence>
<gene>
    <name evidence="2" type="ORF">N573_003910</name>
</gene>
<dbReference type="AlphaFoldDB" id="A0A806T4V2"/>
<protein>
    <submittedName>
        <fullName evidence="2">Uncharacterized protein</fullName>
    </submittedName>
</protein>
<dbReference type="RefSeq" id="WP_042513851.1">
    <property type="nucleotide sequence ID" value="NZ_CP011536.1"/>
</dbReference>
<organism evidence="2 3">
    <name type="scientific">Limosilactobacillus fermentum 3872</name>
    <dbReference type="NCBI Taxonomy" id="1381124"/>
    <lineage>
        <taxon>Bacteria</taxon>
        <taxon>Bacillati</taxon>
        <taxon>Bacillota</taxon>
        <taxon>Bacilli</taxon>
        <taxon>Lactobacillales</taxon>
        <taxon>Lactobacillaceae</taxon>
        <taxon>Limosilactobacillus</taxon>
    </lineage>
</organism>
<feature type="region of interest" description="Disordered" evidence="1">
    <location>
        <begin position="1"/>
        <end position="48"/>
    </location>
</feature>
<dbReference type="EMBL" id="CP011536">
    <property type="protein sequence ID" value="AKM50913.1"/>
    <property type="molecule type" value="Genomic_DNA"/>
</dbReference>
<sequence length="103" mass="11675">MQQNRPDVEDNETSGGYSNADNPNLQENIHSNFDNPNLNGNEFDSVTNPSLSQIEANNKLQKNKKAKKNRNLNLTNKVMTYGQVIDEEGQTREKPAGEEPKEW</sequence>
<feature type="compositionally biased region" description="Basic and acidic residues" evidence="1">
    <location>
        <begin position="89"/>
        <end position="103"/>
    </location>
</feature>
<evidence type="ECO:0000313" key="3">
    <source>
        <dbReference type="Proteomes" id="UP000016629"/>
    </source>
</evidence>
<dbReference type="Proteomes" id="UP000016629">
    <property type="component" value="Chromosome"/>
</dbReference>
<feature type="compositionally biased region" description="Polar residues" evidence="1">
    <location>
        <begin position="13"/>
        <end position="48"/>
    </location>
</feature>
<name>A0A806T4V2_LIMFE</name>
<feature type="region of interest" description="Disordered" evidence="1">
    <location>
        <begin position="83"/>
        <end position="103"/>
    </location>
</feature>
<reference evidence="2 3" key="2">
    <citation type="journal article" name="FEMS Microbiol. Lett.">
        <title>Lactobacillus fermentum 3872 genome sequencing reveals plasmid and chromosomal genes potentially involved in a probiotic activity.</title>
        <authorList>
            <person name="Lehri B."/>
            <person name="Seddon A.M."/>
            <person name="Karlyshev A.V."/>
        </authorList>
    </citation>
    <scope>NUCLEOTIDE SEQUENCE [LARGE SCALE GENOMIC DNA]</scope>
    <source>
        <strain evidence="2 3">3872</strain>
    </source>
</reference>
<reference evidence="2 3" key="1">
    <citation type="journal article" date="2013" name="Genome Announc.">
        <title>Draft Genome Sequence of Lactobacillus fermentum Strain 3872.</title>
        <authorList>
            <person name="Karlyshev A.V."/>
            <person name="Raju K."/>
            <person name="Abramov V.M."/>
        </authorList>
    </citation>
    <scope>NUCLEOTIDE SEQUENCE [LARGE SCALE GENOMIC DNA]</scope>
    <source>
        <strain evidence="2 3">3872</strain>
    </source>
</reference>
<evidence type="ECO:0000256" key="1">
    <source>
        <dbReference type="SAM" id="MobiDB-lite"/>
    </source>
</evidence>
<accession>A0A806T4V2</accession>
<proteinExistence type="predicted"/>